<comment type="similarity">
    <text evidence="1">Belongs to the Gfo/Idh/MocA family.</text>
</comment>
<dbReference type="AlphaFoldDB" id="A0A2A5WHP2"/>
<evidence type="ECO:0000259" key="4">
    <source>
        <dbReference type="Pfam" id="PF22725"/>
    </source>
</evidence>
<proteinExistence type="inferred from homology"/>
<evidence type="ECO:0000256" key="1">
    <source>
        <dbReference type="ARBA" id="ARBA00010928"/>
    </source>
</evidence>
<dbReference type="InterPro" id="IPR000683">
    <property type="entry name" value="Gfo/Idh/MocA-like_OxRdtase_N"/>
</dbReference>
<dbReference type="InterPro" id="IPR055170">
    <property type="entry name" value="GFO_IDH_MocA-like_dom"/>
</dbReference>
<evidence type="ECO:0000256" key="2">
    <source>
        <dbReference type="ARBA" id="ARBA00023002"/>
    </source>
</evidence>
<protein>
    <recommendedName>
        <fullName evidence="7">Oxidoreductase</fullName>
    </recommendedName>
</protein>
<dbReference type="Pfam" id="PF01408">
    <property type="entry name" value="GFO_IDH_MocA"/>
    <property type="match status" value="1"/>
</dbReference>
<evidence type="ECO:0008006" key="7">
    <source>
        <dbReference type="Google" id="ProtNLM"/>
    </source>
</evidence>
<dbReference type="SUPFAM" id="SSF55347">
    <property type="entry name" value="Glyceraldehyde-3-phosphate dehydrogenase-like, C-terminal domain"/>
    <property type="match status" value="1"/>
</dbReference>
<evidence type="ECO:0000313" key="6">
    <source>
        <dbReference type="Proteomes" id="UP000219327"/>
    </source>
</evidence>
<dbReference type="InterPro" id="IPR036291">
    <property type="entry name" value="NAD(P)-bd_dom_sf"/>
</dbReference>
<feature type="domain" description="GFO/IDH/MocA-like oxidoreductase" evidence="4">
    <location>
        <begin position="134"/>
        <end position="257"/>
    </location>
</feature>
<name>A0A2A5WHP2_9GAMM</name>
<reference evidence="5 6" key="1">
    <citation type="submission" date="2017-08" db="EMBL/GenBank/DDBJ databases">
        <title>Fine stratification of microbial communities through a metagenomic profile of the photic zone.</title>
        <authorList>
            <person name="Haro-Moreno J.M."/>
            <person name="Lopez-Perez M."/>
            <person name="De La Torre J."/>
            <person name="Picazo A."/>
            <person name="Camacho A."/>
            <person name="Rodriguez-Valera F."/>
        </authorList>
    </citation>
    <scope>NUCLEOTIDE SEQUENCE [LARGE SCALE GENOMIC DNA]</scope>
    <source>
        <strain evidence="5">MED-G24</strain>
    </source>
</reference>
<evidence type="ECO:0000259" key="3">
    <source>
        <dbReference type="Pfam" id="PF01408"/>
    </source>
</evidence>
<dbReference type="Proteomes" id="UP000219327">
    <property type="component" value="Unassembled WGS sequence"/>
</dbReference>
<dbReference type="GO" id="GO:0006740">
    <property type="term" value="P:NADPH regeneration"/>
    <property type="evidence" value="ECO:0007669"/>
    <property type="project" value="TreeGrafter"/>
</dbReference>
<dbReference type="PANTHER" id="PTHR42840:SF3">
    <property type="entry name" value="BINDING ROSSMANN FOLD OXIDOREDUCTASE, PUTATIVE (AFU_ORTHOLOGUE AFUA_2G10240)-RELATED"/>
    <property type="match status" value="1"/>
</dbReference>
<dbReference type="PANTHER" id="PTHR42840">
    <property type="entry name" value="NAD(P)-BINDING ROSSMANN-FOLD SUPERFAMILY PROTEIN-RELATED"/>
    <property type="match status" value="1"/>
</dbReference>
<dbReference type="Gene3D" id="3.40.50.720">
    <property type="entry name" value="NAD(P)-binding Rossmann-like Domain"/>
    <property type="match status" value="1"/>
</dbReference>
<dbReference type="GO" id="GO:0005737">
    <property type="term" value="C:cytoplasm"/>
    <property type="evidence" value="ECO:0007669"/>
    <property type="project" value="TreeGrafter"/>
</dbReference>
<dbReference type="Pfam" id="PF22725">
    <property type="entry name" value="GFO_IDH_MocA_C3"/>
    <property type="match status" value="1"/>
</dbReference>
<sequence>MTDSRLKMALIGCGGIAQAHWQGIQRVATRVDVTAVVDNNPDAAKAMAEQTGAVAYTDIDDALKNGDFDAVDIMLPHDLHESAATACFDVGKHVLLEKPMAHSIESAERILEAGSKVDTVFMIAEQAQYWTDVAKARELMDAGAIGEVISASGNFYDRVAIDLDAPPPWRYSLAVSGGGLTVDGGAHWIRPLRMMMGEVDEVIGVAGHHVPRMEGESWSRMLMKFENGTVGVLTCQNVMHAAGPTDMFRVTGTEGEIQITGGREGQLMLFNRDHPRGESIMNAVEGKRDSYGAEIKDFCEVVLDSTTMAAPPEYSLGEFRTAQALYRSIKSGHWEKVW</sequence>
<organism evidence="5 6">
    <name type="scientific">OM182 bacterium MED-G24</name>
    <dbReference type="NCBI Taxonomy" id="1986255"/>
    <lineage>
        <taxon>Bacteria</taxon>
        <taxon>Pseudomonadati</taxon>
        <taxon>Pseudomonadota</taxon>
        <taxon>Gammaproteobacteria</taxon>
        <taxon>OMG group</taxon>
        <taxon>OM182 clade</taxon>
    </lineage>
</organism>
<gene>
    <name evidence="5" type="ORF">CNE99_10880</name>
</gene>
<dbReference type="Gene3D" id="3.30.360.10">
    <property type="entry name" value="Dihydrodipicolinate Reductase, domain 2"/>
    <property type="match status" value="1"/>
</dbReference>
<dbReference type="EMBL" id="NTKD01000086">
    <property type="protein sequence ID" value="PDH35656.1"/>
    <property type="molecule type" value="Genomic_DNA"/>
</dbReference>
<evidence type="ECO:0000313" key="5">
    <source>
        <dbReference type="EMBL" id="PDH35656.1"/>
    </source>
</evidence>
<keyword evidence="2" id="KW-0560">Oxidoreductase</keyword>
<dbReference type="SUPFAM" id="SSF51735">
    <property type="entry name" value="NAD(P)-binding Rossmann-fold domains"/>
    <property type="match status" value="1"/>
</dbReference>
<dbReference type="GO" id="GO:0016491">
    <property type="term" value="F:oxidoreductase activity"/>
    <property type="evidence" value="ECO:0007669"/>
    <property type="project" value="UniProtKB-KW"/>
</dbReference>
<feature type="domain" description="Gfo/Idh/MocA-like oxidoreductase N-terminal" evidence="3">
    <location>
        <begin position="7"/>
        <end position="123"/>
    </location>
</feature>
<dbReference type="GO" id="GO:0000166">
    <property type="term" value="F:nucleotide binding"/>
    <property type="evidence" value="ECO:0007669"/>
    <property type="project" value="InterPro"/>
</dbReference>
<accession>A0A2A5WHP2</accession>
<comment type="caution">
    <text evidence="5">The sequence shown here is derived from an EMBL/GenBank/DDBJ whole genome shotgun (WGS) entry which is preliminary data.</text>
</comment>